<feature type="compositionally biased region" description="Basic and acidic residues" evidence="1">
    <location>
        <begin position="398"/>
        <end position="426"/>
    </location>
</feature>
<feature type="compositionally biased region" description="Basic and acidic residues" evidence="1">
    <location>
        <begin position="443"/>
        <end position="454"/>
    </location>
</feature>
<accession>A0A914EMN2</accession>
<sequence length="506" mass="54999">MFSGLFPLPIQSFKHAHLIRTAAWKRHRYPNMPYKILITQPSSDPPPSDPSSSEQSKLSKKPVKKKVKKLAKQKAESGDDEEFFDGVSIGDDDAAALLAEIEGDSSPAYQSVQIEYAQPRRPSAPSTYEYNKEKSPSPNIQKPPLPVNQNLNTAWSERSRSVEPEGKEQARLAPSMTQSLYIMADNSDDDLFDGLDLDDDDAAKLLEEFEVEEYDHDMRRARSATPSPASNVSSGSTTPVKKKKIVKKVVKKKKPVEQENVATPQPTATTNTTPKPVATTQVKQPEVSTASTKPASAVPEKKITTLTSTASEKKSASTSNLAQEKQSSPSSGPSPSQPQPNKAPINAMWEKKVTDIFKGAEQNNNKKSAINAALEKKASLSPSPQPEAKPKTAINAALEKKASVNQEKPGEERRKSLLDVLNERKTAAKAGSTTPSPSPSPEPETKVIDKKVTKVPEPVPKVVEKKLGKTTSAVPETKATESKTNVNKSNKDLPNGEVTTVKKNKV</sequence>
<feature type="compositionally biased region" description="Basic residues" evidence="1">
    <location>
        <begin position="240"/>
        <end position="254"/>
    </location>
</feature>
<dbReference type="WBParaSite" id="ACRNAN_scaffold961.g15462.t1">
    <property type="protein sequence ID" value="ACRNAN_scaffold961.g15462.t1"/>
    <property type="gene ID" value="ACRNAN_scaffold961.g15462"/>
</dbReference>
<evidence type="ECO:0000313" key="3">
    <source>
        <dbReference type="WBParaSite" id="ACRNAN_scaffold961.g15462.t1"/>
    </source>
</evidence>
<feature type="region of interest" description="Disordered" evidence="1">
    <location>
        <begin position="36"/>
        <end position="86"/>
    </location>
</feature>
<keyword evidence="2" id="KW-1185">Reference proteome</keyword>
<feature type="region of interest" description="Disordered" evidence="1">
    <location>
        <begin position="108"/>
        <end position="174"/>
    </location>
</feature>
<feature type="compositionally biased region" description="Polar residues" evidence="1">
    <location>
        <begin position="282"/>
        <end position="294"/>
    </location>
</feature>
<evidence type="ECO:0000256" key="1">
    <source>
        <dbReference type="SAM" id="MobiDB-lite"/>
    </source>
</evidence>
<feature type="compositionally biased region" description="Basic and acidic residues" evidence="1">
    <location>
        <begin position="157"/>
        <end position="170"/>
    </location>
</feature>
<name>A0A914EMN2_9BILA</name>
<feature type="compositionally biased region" description="Polar residues" evidence="1">
    <location>
        <begin position="147"/>
        <end position="156"/>
    </location>
</feature>
<feature type="compositionally biased region" description="Polar residues" evidence="1">
    <location>
        <begin position="224"/>
        <end position="239"/>
    </location>
</feature>
<proteinExistence type="predicted"/>
<feature type="compositionally biased region" description="Basic residues" evidence="1">
    <location>
        <begin position="58"/>
        <end position="72"/>
    </location>
</feature>
<dbReference type="AlphaFoldDB" id="A0A914EMN2"/>
<feature type="compositionally biased region" description="Low complexity" evidence="1">
    <location>
        <begin position="260"/>
        <end position="281"/>
    </location>
</feature>
<evidence type="ECO:0000313" key="2">
    <source>
        <dbReference type="Proteomes" id="UP000887540"/>
    </source>
</evidence>
<feature type="region of interest" description="Disordered" evidence="1">
    <location>
        <begin position="208"/>
        <end position="506"/>
    </location>
</feature>
<protein>
    <submittedName>
        <fullName evidence="3">Uncharacterized protein</fullName>
    </submittedName>
</protein>
<organism evidence="2 3">
    <name type="scientific">Acrobeloides nanus</name>
    <dbReference type="NCBI Taxonomy" id="290746"/>
    <lineage>
        <taxon>Eukaryota</taxon>
        <taxon>Metazoa</taxon>
        <taxon>Ecdysozoa</taxon>
        <taxon>Nematoda</taxon>
        <taxon>Chromadorea</taxon>
        <taxon>Rhabditida</taxon>
        <taxon>Tylenchina</taxon>
        <taxon>Cephalobomorpha</taxon>
        <taxon>Cephaloboidea</taxon>
        <taxon>Cephalobidae</taxon>
        <taxon>Acrobeloides</taxon>
    </lineage>
</organism>
<reference evidence="3" key="1">
    <citation type="submission" date="2022-11" db="UniProtKB">
        <authorList>
            <consortium name="WormBaseParasite"/>
        </authorList>
    </citation>
    <scope>IDENTIFICATION</scope>
</reference>
<dbReference type="Proteomes" id="UP000887540">
    <property type="component" value="Unplaced"/>
</dbReference>